<organism evidence="2 3">
    <name type="scientific">Plantactinospora veratri</name>
    <dbReference type="NCBI Taxonomy" id="1436122"/>
    <lineage>
        <taxon>Bacteria</taxon>
        <taxon>Bacillati</taxon>
        <taxon>Actinomycetota</taxon>
        <taxon>Actinomycetes</taxon>
        <taxon>Micromonosporales</taxon>
        <taxon>Micromonosporaceae</taxon>
        <taxon>Plantactinospora</taxon>
    </lineage>
</organism>
<dbReference type="Pfam" id="PF13676">
    <property type="entry name" value="TIR_2"/>
    <property type="match status" value="1"/>
</dbReference>
<accession>A0ABU7SBW5</accession>
<dbReference type="SUPFAM" id="SSF52200">
    <property type="entry name" value="Toll/Interleukin receptor TIR domain"/>
    <property type="match status" value="1"/>
</dbReference>
<dbReference type="EMBL" id="JAZGQL010000007">
    <property type="protein sequence ID" value="MEE6307435.1"/>
    <property type="molecule type" value="Genomic_DNA"/>
</dbReference>
<keyword evidence="2" id="KW-0675">Receptor</keyword>
<dbReference type="InterPro" id="IPR035897">
    <property type="entry name" value="Toll_tir_struct_dom_sf"/>
</dbReference>
<evidence type="ECO:0000259" key="1">
    <source>
        <dbReference type="PROSITE" id="PS50104"/>
    </source>
</evidence>
<protein>
    <submittedName>
        <fullName evidence="2">Toll/interleukin-1 receptor domain-containing protein</fullName>
    </submittedName>
</protein>
<dbReference type="Gene3D" id="3.40.50.10140">
    <property type="entry name" value="Toll/interleukin-1 receptor homology (TIR) domain"/>
    <property type="match status" value="1"/>
</dbReference>
<dbReference type="PROSITE" id="PS50104">
    <property type="entry name" value="TIR"/>
    <property type="match status" value="1"/>
</dbReference>
<evidence type="ECO:0000313" key="2">
    <source>
        <dbReference type="EMBL" id="MEE6307435.1"/>
    </source>
</evidence>
<dbReference type="RefSeq" id="WP_331207736.1">
    <property type="nucleotide sequence ID" value="NZ_JAZGQL010000007.1"/>
</dbReference>
<comment type="caution">
    <text evidence="2">The sequence shown here is derived from an EMBL/GenBank/DDBJ whole genome shotgun (WGS) entry which is preliminary data.</text>
</comment>
<feature type="domain" description="TIR" evidence="1">
    <location>
        <begin position="355"/>
        <end position="487"/>
    </location>
</feature>
<keyword evidence="3" id="KW-1185">Reference proteome</keyword>
<reference evidence="2 3" key="1">
    <citation type="submission" date="2024-01" db="EMBL/GenBank/DDBJ databases">
        <title>Genome insights into Plantactinospora veratri sp. nov.</title>
        <authorList>
            <person name="Wang L."/>
        </authorList>
    </citation>
    <scope>NUCLEOTIDE SEQUENCE [LARGE SCALE GENOMIC DNA]</scope>
    <source>
        <strain evidence="2 3">NEAU-FHS4</strain>
    </source>
</reference>
<evidence type="ECO:0000313" key="3">
    <source>
        <dbReference type="Proteomes" id="UP001339911"/>
    </source>
</evidence>
<dbReference type="SUPFAM" id="SSF48239">
    <property type="entry name" value="Terpenoid cyclases/Protein prenyltransferases"/>
    <property type="match status" value="1"/>
</dbReference>
<gene>
    <name evidence="2" type="ORF">V1634_11425</name>
</gene>
<dbReference type="InterPro" id="IPR008930">
    <property type="entry name" value="Terpenoid_cyclase/PrenylTrfase"/>
</dbReference>
<name>A0ABU7SBW5_9ACTN</name>
<proteinExistence type="predicted"/>
<sequence>MSDPRMPANRDPDRYFQQLLGHEPLDLVEYLLARSRLTDGRFEAHEFGRNQHSSASAGALLMGLAGMPAVPDRVLHPLVREVEELVDDDGMIRGHDAHSDAPPTSWGQAQILLGLLIRPRLTDLLEVKITALVNRLVGAQDSDTGAWPLRPGDEPRALFAFYPALSLARLSTLTVVEDKPIRSALLRARGYLAETIEEDRDSPEEQLLALRALEVISRLHPARYHDADKLAELRVTVLDRLWPAGAAMRVQNRSVVVYPQPTWHAMIWRPLLYLAVRGTSPLAPLPVRLGYELVTTFDPAVKAWHGPTGQVGTGVSWASALALLATYRLAQDLVSAGIDVPDWLQRCRDLESQTYDFDVAISFSGADREIAVEISERIKSAGYRVFYDRDYQHVLLGEDLAQYLQDTYFRRSRFVVAVISKAFVASKWAGNWEWKAVLSRMQAQKGAYLLPYIVENVELLGLNPTLGYVGGAQFRPEQFADLVVRKLRTSRRHDE</sequence>
<dbReference type="Proteomes" id="UP001339911">
    <property type="component" value="Unassembled WGS sequence"/>
</dbReference>
<dbReference type="InterPro" id="IPR000157">
    <property type="entry name" value="TIR_dom"/>
</dbReference>